<reference evidence="1 2" key="1">
    <citation type="journal article" date="2018" name="Mol. Biol. Evol.">
        <title>Broad Genomic Sampling Reveals a Smut Pathogenic Ancestry of the Fungal Clade Ustilaginomycotina.</title>
        <authorList>
            <person name="Kijpornyongpan T."/>
            <person name="Mondo S.J."/>
            <person name="Barry K."/>
            <person name="Sandor L."/>
            <person name="Lee J."/>
            <person name="Lipzen A."/>
            <person name="Pangilinan J."/>
            <person name="LaButti K."/>
            <person name="Hainaut M."/>
            <person name="Henrissat B."/>
            <person name="Grigoriev I.V."/>
            <person name="Spatafora J.W."/>
            <person name="Aime M.C."/>
        </authorList>
    </citation>
    <scope>NUCLEOTIDE SEQUENCE [LARGE SCALE GENOMIC DNA]</scope>
    <source>
        <strain evidence="1 2">SA 807</strain>
    </source>
</reference>
<evidence type="ECO:0000313" key="2">
    <source>
        <dbReference type="Proteomes" id="UP000245626"/>
    </source>
</evidence>
<dbReference type="Proteomes" id="UP000245626">
    <property type="component" value="Unassembled WGS sequence"/>
</dbReference>
<evidence type="ECO:0000313" key="1">
    <source>
        <dbReference type="EMBL" id="PWN47152.1"/>
    </source>
</evidence>
<organism evidence="1 2">
    <name type="scientific">Violaceomyces palustris</name>
    <dbReference type="NCBI Taxonomy" id="1673888"/>
    <lineage>
        <taxon>Eukaryota</taxon>
        <taxon>Fungi</taxon>
        <taxon>Dikarya</taxon>
        <taxon>Basidiomycota</taxon>
        <taxon>Ustilaginomycotina</taxon>
        <taxon>Ustilaginomycetes</taxon>
        <taxon>Violaceomycetales</taxon>
        <taxon>Violaceomycetaceae</taxon>
        <taxon>Violaceomyces</taxon>
    </lineage>
</organism>
<accession>A0ACD0NMZ0</accession>
<gene>
    <name evidence="1" type="ORF">IE53DRAFT_266313</name>
</gene>
<keyword evidence="2" id="KW-1185">Reference proteome</keyword>
<protein>
    <submittedName>
        <fullName evidence="1">Uncharacterized protein</fullName>
    </submittedName>
</protein>
<name>A0ACD0NMZ0_9BASI</name>
<dbReference type="EMBL" id="KZ820524">
    <property type="protein sequence ID" value="PWN47152.1"/>
    <property type="molecule type" value="Genomic_DNA"/>
</dbReference>
<sequence>MFERTMTGDAFPTSPSLRSPSASSMLSVSSSRVSKGHQSPIDPFIPINLSSDSYISSPSSSSPSTASPSSPSSSSYPTSEPTRADRRSGSDSSSKPNPLLFRDLVALRGLADVPVTPASATPRATRPFSVASSSGRTRSLYRDERSISVIIGEGSIWPRNKPLPRTPASSATTGRASWNVIPELPATYPAVTSDSARRLPLRPMTADPSVLSSWTRSCSSSPQEPQGRKASANQVENLRARRLKSKAARLAAMGQPIPQELVTKLNALSVTPPRPPQSLRIKHGIPAEKKPESDSTIAPQEADSKTLGPNHGVQVPDVRRNSKRKAILFDRSKERTWPDNREERGEEEGGSRDSKSFIDPTSSDSDDQGSEHEGLARRSRSRCSSHNSSRTQKGSASKGSCPASEVDSETSFIERATGTADREQSPRDPTLGARSPNEAPVFESYFSNSEASTPSTHCSEVARERLDRAEGQVRDGGRSSPLASTLSPSVRLDLGRFEFETGGSEGGQLFPTWSQSFCPDIGLRSDQSARGIAESSSSSIYDAGASQLKGPASTGSLAATPASKQDETKTSVSGVFEEGPSSGDAVRARILSQFSKVPPSELSTLNGSAPPLRRGSLRSLASSEFQGKSRFPAKTTSSSSSDRTSLDSAIESLEDMADARSRSNGSETSPELGSTSPMLVTSRKMAHAQHRRSLSNLANGAENLGASSNRRRSTTGSHSSAQGDQGCFYTQSNYSSDSAKSVLQLRPESSRSETALRDSCHSTSSFNVMPQSLNPSSFSNHPFSAVRSSSDLQGSENERQEEILSNEAELEDRLDQDIDVEYYEQSEISREPRSAFGLRRRLVCHFPNLSSPDADSSSSWPTSISGQAAASTAVGSSESLTSGRDLEKVESMLEARERELDVSILSRQELAQVKITVFTEQRQGKWIPKGPAPRNVPPQAEPPYIRSPWDVQIDSRGILARKKLKSYIELANTTTTIRCPTCMSGTPPTKTENPNLTRFDANEACDDCQSVRAVEAVYVVCATLRIARFQPLKLPASHISGTRQIHIKSYVDFETERERSEFIKQKAVQAAVMASRRVLSKHGNEFGSRCLLVKAEVERRSATSVEVMNRKSGKIRSFDILDGIDCNKIYETTSLYSRTFRVPRPSMSSLSSGSTANSAKKSTKFSKVAQSVDLKSIQQATNTHFSSSSSNSSTTSKALGEITAGFSSLGRIRSNSSLSSIPLSQRSIVKRPTSARGLVNLTNPTLPNLVRSDPESRKEKSSTTPTPSSTSVGLPPLLEKTRRLLKPRSRQGSATGEDANPSPLANQDGKRTSLVKSRSVDGNLNVKDQRVDRPTSASSTQRIVIQQESVTFRGGGGGGGGEETSTSPRLPTWMRNEGGSTIVPRPSTSTGVVIHRTNFHPLVPPPPSIRNGQAFPTPNSSSRPHTSATCPDPFPPLSHSRFSSSSSNDPYSLLPPNETKKKSVGFIKLFQRG</sequence>
<proteinExistence type="predicted"/>